<organism evidence="1 2">
    <name type="scientific">Pseudomonas typographi</name>
    <dbReference type="NCBI Taxonomy" id="2715964"/>
    <lineage>
        <taxon>Bacteria</taxon>
        <taxon>Pseudomonadati</taxon>
        <taxon>Pseudomonadota</taxon>
        <taxon>Gammaproteobacteria</taxon>
        <taxon>Pseudomonadales</taxon>
        <taxon>Pseudomonadaceae</taxon>
        <taxon>Pseudomonas</taxon>
    </lineage>
</organism>
<name>A0ABR7YZQ1_9PSED</name>
<comment type="caution">
    <text evidence="1">The sequence shown here is derived from an EMBL/GenBank/DDBJ whole genome shotgun (WGS) entry which is preliminary data.</text>
</comment>
<keyword evidence="2" id="KW-1185">Reference proteome</keyword>
<sequence length="169" mass="18290">MSDAYEQAVERVNQVVVSGNAEGLKRTLLELAAVDPDAFVKVASALSTATEPRPICTVGLQFYSTPLEFFHRDGRVYAIVYTGAQWLTKDPHASGTGLELADVQQAVAEARKEHDARIEDLIRQLSNHAQELLQVVGSHSACDQDTKGFASNDLQRGLALLRGALGRSA</sequence>
<reference evidence="1 2" key="1">
    <citation type="journal article" date="2020" name="Insects">
        <title>Bacteria Belonging to Pseudomonas typographi sp. nov. from the Bark Beetle Ips typographus Have Genomic Potential to Aid in the Host Ecology.</title>
        <authorList>
            <person name="Peral-Aranega E."/>
            <person name="Saati-Santamaria Z."/>
            <person name="Kolarik M."/>
            <person name="Rivas R."/>
            <person name="Garcia-Fraile P."/>
        </authorList>
    </citation>
    <scope>NUCLEOTIDE SEQUENCE [LARGE SCALE GENOMIC DNA]</scope>
    <source>
        <strain evidence="1 2">CA3A</strain>
    </source>
</reference>
<evidence type="ECO:0000313" key="2">
    <source>
        <dbReference type="Proteomes" id="UP000805841"/>
    </source>
</evidence>
<gene>
    <name evidence="1" type="ORF">HAQ05_07760</name>
</gene>
<proteinExistence type="predicted"/>
<dbReference type="EMBL" id="JAAOCA010000008">
    <property type="protein sequence ID" value="MBD1598599.1"/>
    <property type="molecule type" value="Genomic_DNA"/>
</dbReference>
<accession>A0ABR7YZQ1</accession>
<evidence type="ECO:0000313" key="1">
    <source>
        <dbReference type="EMBL" id="MBD1598599.1"/>
    </source>
</evidence>
<dbReference type="RefSeq" id="WP_190419096.1">
    <property type="nucleotide sequence ID" value="NZ_JAAOCA010000008.1"/>
</dbReference>
<dbReference type="Proteomes" id="UP000805841">
    <property type="component" value="Unassembled WGS sequence"/>
</dbReference>
<protein>
    <submittedName>
        <fullName evidence="1">Uncharacterized protein</fullName>
    </submittedName>
</protein>